<keyword evidence="1" id="KW-0732">Signal</keyword>
<accession>I4BGK9</accession>
<evidence type="ECO:0000259" key="2">
    <source>
        <dbReference type="Pfam" id="PF05305"/>
    </source>
</evidence>
<feature type="chain" id="PRO_5003686814" description="DUF732 domain-containing protein" evidence="1">
    <location>
        <begin position="23"/>
        <end position="113"/>
    </location>
</feature>
<name>I4BGK9_MYCCN</name>
<proteinExistence type="predicted"/>
<sequence precursor="true">MRALVAAGLGAVAIMVAAPASADDQGFLDAMDELGISSYHGHVGDNATEDRSNLVAGQNICNNLHTGYSVLDEQRMLLINSHTRHAMDQDPITPAQVSGMVDAARRFLCPDTL</sequence>
<keyword evidence="4" id="KW-1185">Reference proteome</keyword>
<dbReference type="STRING" id="710421.Mycch_1618"/>
<reference evidence="3 4" key="1">
    <citation type="submission" date="2012-06" db="EMBL/GenBank/DDBJ databases">
        <title>Complete sequence of chromosome of Mycobacterium chubuense NBB4.</title>
        <authorList>
            <consortium name="US DOE Joint Genome Institute"/>
            <person name="Lucas S."/>
            <person name="Han J."/>
            <person name="Lapidus A."/>
            <person name="Cheng J.-F."/>
            <person name="Goodwin L."/>
            <person name="Pitluck S."/>
            <person name="Peters L."/>
            <person name="Mikhailova N."/>
            <person name="Teshima H."/>
            <person name="Detter J.C."/>
            <person name="Han C."/>
            <person name="Tapia R."/>
            <person name="Land M."/>
            <person name="Hauser L."/>
            <person name="Kyrpides N."/>
            <person name="Ivanova N."/>
            <person name="Pagani I."/>
            <person name="Mattes T."/>
            <person name="Holmes A."/>
            <person name="Rutledge P."/>
            <person name="Paulsen I."/>
            <person name="Coleman N."/>
            <person name="Woyke T."/>
        </authorList>
    </citation>
    <scope>NUCLEOTIDE SEQUENCE [LARGE SCALE GENOMIC DNA]</scope>
    <source>
        <strain evidence="3 4">NBB4</strain>
    </source>
</reference>
<evidence type="ECO:0000313" key="3">
    <source>
        <dbReference type="EMBL" id="AFM16416.1"/>
    </source>
</evidence>
<dbReference type="InterPro" id="IPR007969">
    <property type="entry name" value="DUF732"/>
</dbReference>
<feature type="domain" description="DUF732" evidence="2">
    <location>
        <begin position="23"/>
        <end position="111"/>
    </location>
</feature>
<protein>
    <recommendedName>
        <fullName evidence="2">DUF732 domain-containing protein</fullName>
    </recommendedName>
</protein>
<dbReference type="Pfam" id="PF05305">
    <property type="entry name" value="DUF732"/>
    <property type="match status" value="1"/>
</dbReference>
<dbReference type="PATRIC" id="fig|710421.3.peg.1621"/>
<dbReference type="KEGG" id="mcb:Mycch_1618"/>
<organism evidence="3 4">
    <name type="scientific">Mycolicibacterium chubuense (strain NBB4)</name>
    <name type="common">Mycobacterium chubuense</name>
    <dbReference type="NCBI Taxonomy" id="710421"/>
    <lineage>
        <taxon>Bacteria</taxon>
        <taxon>Bacillati</taxon>
        <taxon>Actinomycetota</taxon>
        <taxon>Actinomycetes</taxon>
        <taxon>Mycobacteriales</taxon>
        <taxon>Mycobacteriaceae</taxon>
        <taxon>Mycolicibacterium</taxon>
    </lineage>
</organism>
<dbReference type="EMBL" id="CP003053">
    <property type="protein sequence ID" value="AFM16416.1"/>
    <property type="molecule type" value="Genomic_DNA"/>
</dbReference>
<dbReference type="AlphaFoldDB" id="I4BGK9"/>
<feature type="signal peptide" evidence="1">
    <location>
        <begin position="1"/>
        <end position="22"/>
    </location>
</feature>
<dbReference type="HOGENOM" id="CLU_2130669_0_0_11"/>
<gene>
    <name evidence="3" type="ordered locus">Mycch_1618</name>
</gene>
<evidence type="ECO:0000256" key="1">
    <source>
        <dbReference type="SAM" id="SignalP"/>
    </source>
</evidence>
<dbReference type="Proteomes" id="UP000006057">
    <property type="component" value="Chromosome"/>
</dbReference>
<evidence type="ECO:0000313" key="4">
    <source>
        <dbReference type="Proteomes" id="UP000006057"/>
    </source>
</evidence>